<reference evidence="1" key="1">
    <citation type="submission" date="2022-07" db="EMBL/GenBank/DDBJ databases">
        <title>Genome Sequence of Phlebia brevispora.</title>
        <authorList>
            <person name="Buettner E."/>
        </authorList>
    </citation>
    <scope>NUCLEOTIDE SEQUENCE</scope>
    <source>
        <strain evidence="1">MPL23</strain>
    </source>
</reference>
<name>A0ACC1T961_9APHY</name>
<accession>A0ACC1T961</accession>
<comment type="caution">
    <text evidence="1">The sequence shown here is derived from an EMBL/GenBank/DDBJ whole genome shotgun (WGS) entry which is preliminary data.</text>
</comment>
<dbReference type="Proteomes" id="UP001148662">
    <property type="component" value="Unassembled WGS sequence"/>
</dbReference>
<keyword evidence="2" id="KW-1185">Reference proteome</keyword>
<evidence type="ECO:0000313" key="1">
    <source>
        <dbReference type="EMBL" id="KAJ3555887.1"/>
    </source>
</evidence>
<protein>
    <submittedName>
        <fullName evidence="1">Uncharacterized protein</fullName>
    </submittedName>
</protein>
<sequence>MSGRRNQGVPGSGQGPRRSPQSLVGRARPVALGAGRGGGGRGTSTAITSTPSSIANMGSVEHIQTVGVRRPNFGTSGIAIKVVTNHFKVDIPDKMIYHYDAITPDEQRLPTRATMQIIRRLQEVIAPQIFTPRAVYDGRKNLFSIGELPFPDGAQTFDVTLEDPPQTAPQPPARRRPKMYKVTLTQVARINTEVLSRFINSQQSSDNTVLTAITALNVVIRTQPNLQYPFNKRCFYTAHETKDIGKGIVLWRGYFQSIRPALGRMLINVDTTTGYMYKHGPLVQVCKEVLDAGRRLFNPQTRLSPNRATGGQLTESERLILQRSLAGVRINITMANGMPSQTLRTIKKFSSEGASALRFTTRQGNQMTVADYFRRAMNRPLDCPHAICVEVGNGAMIPIERCEVLPGQIMHKQVPDDKVKDVVEFATRMPQERLESIRKGLGVSSSVAATVFILLTPVDPLVNQVLEYGQSEYVRQFGLNVDQHAIEANARILPSPTIRYGEGSTFSPSGGSWNLRNRKLLSPVTIRRWCIVIFGSDRSFARQSVQYILRKFLDACKSLDITVTEFNPTVEYVDPQSAVAKELLRIGNTINKSHGDYPQLLVVVLPENATEMYRAIKHFGDIMHGVPTQCMKASKCAFGNDQYFANICLKVNVKIGGINAILNQSSAATLVDPHNPTIVMGADVVHPSPGSQGRPSFASLVASVDSGAAKYVADCRVQAPNQEMIAELDVMNILQKYMDYRAVMEKKADKAPKRIIFYRDGVSESQFQQVLDQELRQIQKACNELQIKPRITIIVVGKRHHVRLFPRNDKEGDARSKNCKAGTVVDRDITHPLEFDFYLLSHAGILGTSRPAHYNVLHDDNGFTVDAIQAFSFALCHVYARSTRSVSIPAPVYYADIVCARAKNHYSPESNLNPDQSESHTSGAASLLEDFKREFKPLHPNMTKRMYFT</sequence>
<proteinExistence type="predicted"/>
<organism evidence="1 2">
    <name type="scientific">Phlebia brevispora</name>
    <dbReference type="NCBI Taxonomy" id="194682"/>
    <lineage>
        <taxon>Eukaryota</taxon>
        <taxon>Fungi</taxon>
        <taxon>Dikarya</taxon>
        <taxon>Basidiomycota</taxon>
        <taxon>Agaricomycotina</taxon>
        <taxon>Agaricomycetes</taxon>
        <taxon>Polyporales</taxon>
        <taxon>Meruliaceae</taxon>
        <taxon>Phlebia</taxon>
    </lineage>
</organism>
<dbReference type="EMBL" id="JANHOG010000290">
    <property type="protein sequence ID" value="KAJ3555887.1"/>
    <property type="molecule type" value="Genomic_DNA"/>
</dbReference>
<evidence type="ECO:0000313" key="2">
    <source>
        <dbReference type="Proteomes" id="UP001148662"/>
    </source>
</evidence>
<gene>
    <name evidence="1" type="ORF">NM688_g2332</name>
</gene>